<feature type="compositionally biased region" description="Basic and acidic residues" evidence="6">
    <location>
        <begin position="792"/>
        <end position="801"/>
    </location>
</feature>
<keyword evidence="4 5" id="KW-0862">Zinc</keyword>
<reference evidence="8 9" key="1">
    <citation type="journal article" date="2021" name="Commun. Biol.">
        <title>The genome of Shorea leprosula (Dipterocarpaceae) highlights the ecological relevance of drought in aseasonal tropical rainforests.</title>
        <authorList>
            <person name="Ng K.K.S."/>
            <person name="Kobayashi M.J."/>
            <person name="Fawcett J.A."/>
            <person name="Hatakeyama M."/>
            <person name="Paape T."/>
            <person name="Ng C.H."/>
            <person name="Ang C.C."/>
            <person name="Tnah L.H."/>
            <person name="Lee C.T."/>
            <person name="Nishiyama T."/>
            <person name="Sese J."/>
            <person name="O'Brien M.J."/>
            <person name="Copetti D."/>
            <person name="Mohd Noor M.I."/>
            <person name="Ong R.C."/>
            <person name="Putra M."/>
            <person name="Sireger I.Z."/>
            <person name="Indrioko S."/>
            <person name="Kosugi Y."/>
            <person name="Izuno A."/>
            <person name="Isagi Y."/>
            <person name="Lee S.L."/>
            <person name="Shimizu K.K."/>
        </authorList>
    </citation>
    <scope>NUCLEOTIDE SEQUENCE [LARGE SCALE GENOMIC DNA]</scope>
    <source>
        <strain evidence="8">214</strain>
    </source>
</reference>
<dbReference type="Pfam" id="PF14608">
    <property type="entry name" value="zf-CCCH_2"/>
    <property type="match status" value="2"/>
</dbReference>
<dbReference type="GO" id="GO:0045892">
    <property type="term" value="P:negative regulation of DNA-templated transcription"/>
    <property type="evidence" value="ECO:0007669"/>
    <property type="project" value="InterPro"/>
</dbReference>
<dbReference type="Pfam" id="PF18044">
    <property type="entry name" value="zf-CCCH_4"/>
    <property type="match status" value="1"/>
</dbReference>
<dbReference type="PANTHER" id="PTHR13119:SF12">
    <property type="entry name" value="PROTEIN SUPPRESSOR OF SABLE"/>
    <property type="match status" value="1"/>
</dbReference>
<feature type="compositionally biased region" description="Polar residues" evidence="6">
    <location>
        <begin position="879"/>
        <end position="889"/>
    </location>
</feature>
<comment type="caution">
    <text evidence="8">The sequence shown here is derived from an EMBL/GenBank/DDBJ whole genome shotgun (WGS) entry which is preliminary data.</text>
</comment>
<keyword evidence="3 5" id="KW-0863">Zinc-finger</keyword>
<feature type="zinc finger region" description="C3H1-type" evidence="5">
    <location>
        <begin position="522"/>
        <end position="546"/>
    </location>
</feature>
<dbReference type="SUPFAM" id="SSF90229">
    <property type="entry name" value="CCCH zinc finger"/>
    <property type="match status" value="2"/>
</dbReference>
<feature type="region of interest" description="Disordered" evidence="6">
    <location>
        <begin position="877"/>
        <end position="910"/>
    </location>
</feature>
<evidence type="ECO:0000313" key="9">
    <source>
        <dbReference type="Proteomes" id="UP001054252"/>
    </source>
</evidence>
<feature type="compositionally biased region" description="Basic residues" evidence="6">
    <location>
        <begin position="450"/>
        <end position="473"/>
    </location>
</feature>
<dbReference type="SMART" id="SM00356">
    <property type="entry name" value="ZnF_C3H1"/>
    <property type="match status" value="3"/>
</dbReference>
<dbReference type="Proteomes" id="UP001054252">
    <property type="component" value="Unassembled WGS sequence"/>
</dbReference>
<evidence type="ECO:0000313" key="8">
    <source>
        <dbReference type="EMBL" id="GKV13985.1"/>
    </source>
</evidence>
<evidence type="ECO:0000259" key="7">
    <source>
        <dbReference type="PROSITE" id="PS50103"/>
    </source>
</evidence>
<dbReference type="InterPro" id="IPR000571">
    <property type="entry name" value="Znf_CCCH"/>
</dbReference>
<feature type="domain" description="C3H1-type" evidence="7">
    <location>
        <begin position="547"/>
        <end position="575"/>
    </location>
</feature>
<keyword evidence="9" id="KW-1185">Reference proteome</keyword>
<protein>
    <recommendedName>
        <fullName evidence="7">C3H1-type domain-containing protein</fullName>
    </recommendedName>
</protein>
<feature type="region of interest" description="Disordered" evidence="6">
    <location>
        <begin position="433"/>
        <end position="480"/>
    </location>
</feature>
<feature type="domain" description="C3H1-type" evidence="7">
    <location>
        <begin position="493"/>
        <end position="520"/>
    </location>
</feature>
<evidence type="ECO:0000256" key="4">
    <source>
        <dbReference type="ARBA" id="ARBA00022833"/>
    </source>
</evidence>
<feature type="zinc finger region" description="C3H1-type" evidence="5">
    <location>
        <begin position="493"/>
        <end position="520"/>
    </location>
</feature>
<dbReference type="InterPro" id="IPR036855">
    <property type="entry name" value="Znf_CCCH_sf"/>
</dbReference>
<evidence type="ECO:0000256" key="6">
    <source>
        <dbReference type="SAM" id="MobiDB-lite"/>
    </source>
</evidence>
<keyword evidence="2" id="KW-0677">Repeat</keyword>
<dbReference type="AlphaFoldDB" id="A0AAV5JPG6"/>
<dbReference type="InterPro" id="IPR041367">
    <property type="entry name" value="Znf-CCCH_4"/>
</dbReference>
<feature type="region of interest" description="Disordered" evidence="6">
    <location>
        <begin position="792"/>
        <end position="823"/>
    </location>
</feature>
<accession>A0AAV5JPG6</accession>
<evidence type="ECO:0000256" key="5">
    <source>
        <dbReference type="PROSITE-ProRule" id="PRU00723"/>
    </source>
</evidence>
<sequence length="927" mass="101361">MEDALDPATEVPFSFPPRRRPHLKSQTYLNLVQIVSLCYGQSPLASAPPIIPLDLISEKGKREDSQSTGKEIETGDVACFNNAEPGELVVSDSGQTENLQKEIVFDENLQITGISNRGSSNTQMAIEEIEKIMEMEENRGLLNQNDMAVPESAGGTGLQGEDLGLEQMLMNELEHIMKGNEERGQGDGIYLSAVSVDENESGDGVAALMNDQQQEGNINHQEIIMEESGPTGLGEVGQEDLFQPRPESTDLSSDRVFSVVVTKSEVDEDKSPLAKTIEDKEGHEIQPKETECEKSFYSHGIVTAPSHMVEDGEIEEGEISGEDGNELLTEDAVVSGQKNLDENQVHVGIVNNKLLFDKQNRSNVLDSAPTLFTMNAVDNEKRGREVEQEEGVQNQMVCEPKEVYRKGNGTKHGSGSLVAWPNTLTLHKEVLRQGGDKEAITSQEKDTGASKRKKRSCTKERKERKKRRDRKKRAENNQKLGVKRLKLEPVLKPKTIRVCRHYLVGKCHEGENCKFSHDAEPLTKSTPCSFFIVDNCMKGADCPYDHQLSKYPCHNFVSKGFCPRGDSCLFSHKISAPEDSPSSSNAIGTELKTLLPSNSKFEKQLSIGGTKIQRVESSSPSVVVSTHKNMKQNVAKILPVPPSVTPKGVSCFSVAKSPVPESSILKQGSLLPKWNETGKVENQTNKCATDTVQTVNESPKITPSVVPRGINFLSFGKAISRDSSGKNEAALSFGAGNEHKESPNEGGRARTGKQTTQNASSKEREVNQMLKMTQPALVPTGINFLSSGKALMDDQRKHREASLPSSSQRDKGESSQEIQHASIKQSNLSALSWNWPASPLAPVQSPNSVHKKTPNSVQKAVVSTLAFAEKFDSERKTKQSTSSSCSVGTKVNGETVGATVPGCLQNDSMDDSKFLDLLSSFSSKRKP</sequence>
<feature type="domain" description="C3H1-type" evidence="7">
    <location>
        <begin position="522"/>
        <end position="546"/>
    </location>
</feature>
<dbReference type="Gene3D" id="4.10.1000.10">
    <property type="entry name" value="Zinc finger, CCCH-type"/>
    <property type="match status" value="1"/>
</dbReference>
<feature type="compositionally biased region" description="Basic and acidic residues" evidence="6">
    <location>
        <begin position="433"/>
        <end position="449"/>
    </location>
</feature>
<proteinExistence type="predicted"/>
<dbReference type="EMBL" id="BPVZ01000040">
    <property type="protein sequence ID" value="GKV13985.1"/>
    <property type="molecule type" value="Genomic_DNA"/>
</dbReference>
<feature type="region of interest" description="Disordered" evidence="6">
    <location>
        <begin position="729"/>
        <end position="764"/>
    </location>
</feature>
<name>A0AAV5JPG6_9ROSI</name>
<dbReference type="PANTHER" id="PTHR13119">
    <property type="entry name" value="ZINC FINGER CCCH DOMAIN-CONTAINING PROTEI"/>
    <property type="match status" value="1"/>
</dbReference>
<evidence type="ECO:0000256" key="1">
    <source>
        <dbReference type="ARBA" id="ARBA00022723"/>
    </source>
</evidence>
<keyword evidence="1 5" id="KW-0479">Metal-binding</keyword>
<feature type="zinc finger region" description="C3H1-type" evidence="5">
    <location>
        <begin position="547"/>
        <end position="575"/>
    </location>
</feature>
<evidence type="ECO:0000256" key="2">
    <source>
        <dbReference type="ARBA" id="ARBA00022737"/>
    </source>
</evidence>
<gene>
    <name evidence="8" type="ORF">SLEP1_g24930</name>
</gene>
<evidence type="ECO:0000256" key="3">
    <source>
        <dbReference type="ARBA" id="ARBA00022771"/>
    </source>
</evidence>
<dbReference type="GO" id="GO:0008270">
    <property type="term" value="F:zinc ion binding"/>
    <property type="evidence" value="ECO:0007669"/>
    <property type="project" value="UniProtKB-KW"/>
</dbReference>
<dbReference type="GO" id="GO:0003723">
    <property type="term" value="F:RNA binding"/>
    <property type="evidence" value="ECO:0007669"/>
    <property type="project" value="InterPro"/>
</dbReference>
<dbReference type="PROSITE" id="PS50103">
    <property type="entry name" value="ZF_C3H1"/>
    <property type="match status" value="3"/>
</dbReference>
<organism evidence="8 9">
    <name type="scientific">Rubroshorea leprosula</name>
    <dbReference type="NCBI Taxonomy" id="152421"/>
    <lineage>
        <taxon>Eukaryota</taxon>
        <taxon>Viridiplantae</taxon>
        <taxon>Streptophyta</taxon>
        <taxon>Embryophyta</taxon>
        <taxon>Tracheophyta</taxon>
        <taxon>Spermatophyta</taxon>
        <taxon>Magnoliopsida</taxon>
        <taxon>eudicotyledons</taxon>
        <taxon>Gunneridae</taxon>
        <taxon>Pentapetalae</taxon>
        <taxon>rosids</taxon>
        <taxon>malvids</taxon>
        <taxon>Malvales</taxon>
        <taxon>Dipterocarpaceae</taxon>
        <taxon>Rubroshorea</taxon>
    </lineage>
</organism>
<dbReference type="GO" id="GO:0005634">
    <property type="term" value="C:nucleus"/>
    <property type="evidence" value="ECO:0007669"/>
    <property type="project" value="TreeGrafter"/>
</dbReference>
<dbReference type="InterPro" id="IPR045124">
    <property type="entry name" value="Su(sable)-like"/>
</dbReference>